<feature type="domain" description="Sulfatase-modifying factor enzyme-like" evidence="4">
    <location>
        <begin position="190"/>
        <end position="321"/>
    </location>
</feature>
<evidence type="ECO:0000259" key="4">
    <source>
        <dbReference type="Pfam" id="PF03781"/>
    </source>
</evidence>
<dbReference type="Pfam" id="PF03781">
    <property type="entry name" value="FGE-sulfatase"/>
    <property type="match status" value="2"/>
</dbReference>
<evidence type="ECO:0000259" key="5">
    <source>
        <dbReference type="Pfam" id="PF12867"/>
    </source>
</evidence>
<dbReference type="NCBIfam" id="TIGR03440">
    <property type="entry name" value="egtB_TIGR03440"/>
    <property type="match status" value="1"/>
</dbReference>
<feature type="domain" description="Sulfatase-modifying factor enzyme-like" evidence="4">
    <location>
        <begin position="345"/>
        <end position="421"/>
    </location>
</feature>
<dbReference type="KEGG" id="snan:I6N98_05330"/>
<dbReference type="PANTHER" id="PTHR23150:SF36">
    <property type="entry name" value="HERCYNINE OXYGENASE"/>
    <property type="match status" value="1"/>
</dbReference>
<dbReference type="InterPro" id="IPR024775">
    <property type="entry name" value="DinB-like"/>
</dbReference>
<dbReference type="InterPro" id="IPR042095">
    <property type="entry name" value="SUMF_sf"/>
</dbReference>
<dbReference type="AlphaFoldDB" id="A0A7T4R2U2"/>
<evidence type="ECO:0000256" key="3">
    <source>
        <dbReference type="ARBA" id="ARBA00037882"/>
    </source>
</evidence>
<dbReference type="SUPFAM" id="SSF109854">
    <property type="entry name" value="DinB/YfiT-like putative metalloenzymes"/>
    <property type="match status" value="1"/>
</dbReference>
<dbReference type="InterPro" id="IPR005532">
    <property type="entry name" value="SUMF_dom"/>
</dbReference>
<dbReference type="GO" id="GO:0052699">
    <property type="term" value="P:ergothioneine biosynthetic process"/>
    <property type="evidence" value="ECO:0007669"/>
    <property type="project" value="InterPro"/>
</dbReference>
<dbReference type="Proteomes" id="UP000596063">
    <property type="component" value="Chromosome"/>
</dbReference>
<dbReference type="InterPro" id="IPR051043">
    <property type="entry name" value="Sulfatase_Mod_Factor_Kinase"/>
</dbReference>
<evidence type="ECO:0000313" key="6">
    <source>
        <dbReference type="EMBL" id="QQD19277.1"/>
    </source>
</evidence>
<dbReference type="PANTHER" id="PTHR23150">
    <property type="entry name" value="SULFATASE MODIFYING FACTOR 1, 2"/>
    <property type="match status" value="1"/>
</dbReference>
<keyword evidence="1" id="KW-0560">Oxidoreductase</keyword>
<evidence type="ECO:0000313" key="7">
    <source>
        <dbReference type="Proteomes" id="UP000596063"/>
    </source>
</evidence>
<dbReference type="EMBL" id="CP066167">
    <property type="protein sequence ID" value="QQD19277.1"/>
    <property type="molecule type" value="Genomic_DNA"/>
</dbReference>
<dbReference type="Gene3D" id="3.90.1580.10">
    <property type="entry name" value="paralog of FGE (formylglycine-generating enzyme)"/>
    <property type="match status" value="1"/>
</dbReference>
<gene>
    <name evidence="6" type="ORF">I6N98_05330</name>
</gene>
<dbReference type="Pfam" id="PF12867">
    <property type="entry name" value="DinB_2"/>
    <property type="match status" value="1"/>
</dbReference>
<dbReference type="InterPro" id="IPR034660">
    <property type="entry name" value="DinB/YfiT-like"/>
</dbReference>
<dbReference type="InterPro" id="IPR016187">
    <property type="entry name" value="CTDL_fold"/>
</dbReference>
<dbReference type="InterPro" id="IPR017806">
    <property type="entry name" value="EgtB"/>
</dbReference>
<keyword evidence="7" id="KW-1185">Reference proteome</keyword>
<organism evidence="6 7">
    <name type="scientific">Spongiibacter nanhainus</name>
    <dbReference type="NCBI Taxonomy" id="2794344"/>
    <lineage>
        <taxon>Bacteria</taxon>
        <taxon>Pseudomonadati</taxon>
        <taxon>Pseudomonadota</taxon>
        <taxon>Gammaproteobacteria</taxon>
        <taxon>Cellvibrionales</taxon>
        <taxon>Spongiibacteraceae</taxon>
        <taxon>Spongiibacter</taxon>
    </lineage>
</organism>
<sequence>MAQQQRKSLNESHANHALIDQYRSCRQLSEQLVAPLSEADCQLQSMPDASPAKWHLAHVSWFFETFLLRRFDPTYRVFDDRFGHLFNSYYNAIGSQFSRPHRGLLSRPSLEEVLAYRHHVDLAMEQLLTQHTDAAITELTTLGIQHEKQHQELLLTDIKHALYQNPLLPAYSAHANSQTSKSLPPLTWSTFPEGLYEVGHDGKGFSFDNERPRHKVYLNAFKLANRPVSNGEYLAFIEDGGYQRSEFWLSDGWAWVNESQATAPLYWRQMENGWHLYQLTGLQPLPLSSTACHINYYEASAFAAWKGKRLPTEQEWEVAAGHWRGRVNDVSAGELQTQAADDEALSQLFGDVWEWTASAYLPYPGFKPFAGDAGEYNGKFMSGQFVLRGGSCVSPTNHVRTSYRNFFYPHQQWQFSGLRLAEDA</sequence>
<name>A0A7T4R2U2_9GAMM</name>
<comment type="pathway">
    <text evidence="3">Amino-acid biosynthesis; ergothioneine biosynthesis.</text>
</comment>
<evidence type="ECO:0000256" key="1">
    <source>
        <dbReference type="ARBA" id="ARBA00023002"/>
    </source>
</evidence>
<dbReference type="SUPFAM" id="SSF56436">
    <property type="entry name" value="C-type lectin-like"/>
    <property type="match status" value="1"/>
</dbReference>
<reference evidence="6 7" key="1">
    <citation type="submission" date="2020-12" db="EMBL/GenBank/DDBJ databases">
        <authorList>
            <person name="Shan Y."/>
        </authorList>
    </citation>
    <scope>NUCLEOTIDE SEQUENCE [LARGE SCALE GENOMIC DNA]</scope>
    <source>
        <strain evidence="7">csc3.9</strain>
    </source>
</reference>
<accession>A0A7T4R2U2</accession>
<protein>
    <submittedName>
        <fullName evidence="6">Ergothioneine biosynthesis protein EgtB</fullName>
    </submittedName>
</protein>
<keyword evidence="2" id="KW-0408">Iron</keyword>
<evidence type="ECO:0000256" key="2">
    <source>
        <dbReference type="ARBA" id="ARBA00023004"/>
    </source>
</evidence>
<feature type="domain" description="DinB-like" evidence="5">
    <location>
        <begin position="21"/>
        <end position="141"/>
    </location>
</feature>
<proteinExistence type="predicted"/>
<dbReference type="RefSeq" id="WP_198570762.1">
    <property type="nucleotide sequence ID" value="NZ_CP066167.1"/>
</dbReference>